<evidence type="ECO:0000256" key="3">
    <source>
        <dbReference type="ARBA" id="ARBA00022692"/>
    </source>
</evidence>
<keyword evidence="2 8" id="KW-1134">Transmembrane beta strand</keyword>
<reference evidence="9 10" key="1">
    <citation type="submission" date="2018-06" db="EMBL/GenBank/DDBJ databases">
        <authorList>
            <consortium name="Pathogen Informatics"/>
            <person name="Doyle S."/>
        </authorList>
    </citation>
    <scope>NUCLEOTIDE SEQUENCE [LARGE SCALE GENOMIC DNA]</scope>
    <source>
        <strain evidence="9 10">NCTC10392</strain>
    </source>
</reference>
<keyword evidence="3 8" id="KW-0812">Transmembrane</keyword>
<dbReference type="RefSeq" id="WP_038444965.1">
    <property type="nucleotide sequence ID" value="NZ_CP008896.1"/>
</dbReference>
<dbReference type="GO" id="GO:0015562">
    <property type="term" value="F:efflux transmembrane transporter activity"/>
    <property type="evidence" value="ECO:0007669"/>
    <property type="project" value="InterPro"/>
</dbReference>
<keyword evidence="5 8" id="KW-0564">Palmitate</keyword>
<keyword evidence="7 8" id="KW-0449">Lipoprotein</keyword>
<evidence type="ECO:0000256" key="5">
    <source>
        <dbReference type="ARBA" id="ARBA00023139"/>
    </source>
</evidence>
<dbReference type="KEGG" id="pfn:HZ99_18585"/>
<dbReference type="PROSITE" id="PS51257">
    <property type="entry name" value="PROKAR_LIPOPROTEIN"/>
    <property type="match status" value="1"/>
</dbReference>
<evidence type="ECO:0000313" key="9">
    <source>
        <dbReference type="EMBL" id="SUD27269.1"/>
    </source>
</evidence>
<evidence type="ECO:0000313" key="10">
    <source>
        <dbReference type="Proteomes" id="UP000255125"/>
    </source>
</evidence>
<name>A0A379I5B4_PSEFL</name>
<dbReference type="NCBIfam" id="TIGR01845">
    <property type="entry name" value="outer_NodT"/>
    <property type="match status" value="1"/>
</dbReference>
<dbReference type="Proteomes" id="UP000255125">
    <property type="component" value="Unassembled WGS sequence"/>
</dbReference>
<evidence type="ECO:0000256" key="6">
    <source>
        <dbReference type="ARBA" id="ARBA00023237"/>
    </source>
</evidence>
<evidence type="ECO:0000256" key="1">
    <source>
        <dbReference type="ARBA" id="ARBA00007613"/>
    </source>
</evidence>
<dbReference type="InterPro" id="IPR003423">
    <property type="entry name" value="OMP_efflux"/>
</dbReference>
<keyword evidence="6" id="KW-0998">Cell outer membrane</keyword>
<dbReference type="AlphaFoldDB" id="A0A379I5B4"/>
<comment type="subcellular location">
    <subcellularLocation>
        <location evidence="8">Cell outer membrane</location>
        <topology evidence="8">Lipid-anchor</topology>
    </subcellularLocation>
</comment>
<dbReference type="OrthoDB" id="9770517at2"/>
<organism evidence="9 10">
    <name type="scientific">Pseudomonas fluorescens</name>
    <dbReference type="NCBI Taxonomy" id="294"/>
    <lineage>
        <taxon>Bacteria</taxon>
        <taxon>Pseudomonadati</taxon>
        <taxon>Pseudomonadota</taxon>
        <taxon>Gammaproteobacteria</taxon>
        <taxon>Pseudomonadales</taxon>
        <taxon>Pseudomonadaceae</taxon>
        <taxon>Pseudomonas</taxon>
    </lineage>
</organism>
<dbReference type="Pfam" id="PF02321">
    <property type="entry name" value="OEP"/>
    <property type="match status" value="2"/>
</dbReference>
<proteinExistence type="inferred from homology"/>
<dbReference type="PANTHER" id="PTHR30203:SF21">
    <property type="entry name" value="OUTER MEMBRANE COMPONENT OF MULTIDRUG EFFLUX PUMP-RELATED"/>
    <property type="match status" value="1"/>
</dbReference>
<sequence length="480" mass="51402">MRQLLATAGLGLLLSACQVVGPDYQLPDAAAVNRGDLQGRLAGQGNNVVSAPVPADWWKLYQDPRLDELVRQAMASNTDLRVAAANLQRARFQVQEAQSAGGWSGGVKLGAQRLQESGEAFLLADKVPVANVADIGITTSYQFDLFGTLQRGIEGAQANADATQAAVDTARITLVADVVRSYTQVCAANEELHIARQSLDLQAQSTRLTQRLRDAGRGDETQVTRSQTQFKSLRAELPRFEAARQAGLFRLSMLLAKPLEQLPAGTRECAELPHIAQLLPVGDGATLLKRRPDVRQAERRLAAATAGIGVATGELYPDISIGASIGTVGIIDNLGKPATNRWGFGPLLSWTVPSNGSRARIHEAEAATQGALAHFDGVVLNAIRETQTGLAQYTAQLQRRDALAEAEQSAQQAADQTHRFFQAGRESFLADLQASRTYTDMRGQLAQANTQVAMSQIDLFLALGGGWESGRTHGAEPGKP</sequence>
<comment type="similarity">
    <text evidence="1 8">Belongs to the outer membrane factor (OMF) (TC 1.B.17) family.</text>
</comment>
<dbReference type="EMBL" id="UGUS01000002">
    <property type="protein sequence ID" value="SUD27269.1"/>
    <property type="molecule type" value="Genomic_DNA"/>
</dbReference>
<dbReference type="SUPFAM" id="SSF56954">
    <property type="entry name" value="Outer membrane efflux proteins (OEP)"/>
    <property type="match status" value="1"/>
</dbReference>
<dbReference type="PANTHER" id="PTHR30203">
    <property type="entry name" value="OUTER MEMBRANE CATION EFFLUX PROTEIN"/>
    <property type="match status" value="1"/>
</dbReference>
<evidence type="ECO:0000256" key="4">
    <source>
        <dbReference type="ARBA" id="ARBA00023136"/>
    </source>
</evidence>
<evidence type="ECO:0000256" key="7">
    <source>
        <dbReference type="ARBA" id="ARBA00023288"/>
    </source>
</evidence>
<dbReference type="InterPro" id="IPR010131">
    <property type="entry name" value="MdtP/NodT-like"/>
</dbReference>
<dbReference type="Gene3D" id="1.20.1600.10">
    <property type="entry name" value="Outer membrane efflux proteins (OEP)"/>
    <property type="match status" value="1"/>
</dbReference>
<gene>
    <name evidence="9" type="primary">oprM_1</name>
    <name evidence="9" type="ORF">NCTC10392_00175</name>
</gene>
<protein>
    <submittedName>
        <fullName evidence="9">Putative lipoprotein</fullName>
    </submittedName>
</protein>
<dbReference type="Gene3D" id="2.20.200.10">
    <property type="entry name" value="Outer membrane efflux proteins (OEP)"/>
    <property type="match status" value="1"/>
</dbReference>
<evidence type="ECO:0000256" key="2">
    <source>
        <dbReference type="ARBA" id="ARBA00022452"/>
    </source>
</evidence>
<dbReference type="GO" id="GO:0009279">
    <property type="term" value="C:cell outer membrane"/>
    <property type="evidence" value="ECO:0007669"/>
    <property type="project" value="UniProtKB-SubCell"/>
</dbReference>
<keyword evidence="4 8" id="KW-0472">Membrane</keyword>
<evidence type="ECO:0000256" key="8">
    <source>
        <dbReference type="RuleBase" id="RU362097"/>
    </source>
</evidence>
<accession>A0A379I5B4</accession>